<organism evidence="5 6">
    <name type="scientific">Aplysia californica</name>
    <name type="common">California sea hare</name>
    <dbReference type="NCBI Taxonomy" id="6500"/>
    <lineage>
        <taxon>Eukaryota</taxon>
        <taxon>Metazoa</taxon>
        <taxon>Spiralia</taxon>
        <taxon>Lophotrochozoa</taxon>
        <taxon>Mollusca</taxon>
        <taxon>Gastropoda</taxon>
        <taxon>Heterobranchia</taxon>
        <taxon>Euthyneura</taxon>
        <taxon>Tectipleura</taxon>
        <taxon>Aplysiida</taxon>
        <taxon>Aplysioidea</taxon>
        <taxon>Aplysiidae</taxon>
        <taxon>Aplysia</taxon>
    </lineage>
</organism>
<dbReference type="InterPro" id="IPR006735">
    <property type="entry name" value="Rtf2"/>
</dbReference>
<dbReference type="Pfam" id="PF04641">
    <property type="entry name" value="Rtf2"/>
    <property type="match status" value="1"/>
</dbReference>
<dbReference type="CDD" id="cd16653">
    <property type="entry name" value="RING-like_Rtf2"/>
    <property type="match status" value="1"/>
</dbReference>
<feature type="compositionally biased region" description="Polar residues" evidence="4">
    <location>
        <begin position="289"/>
        <end position="302"/>
    </location>
</feature>
<evidence type="ECO:0000256" key="3">
    <source>
        <dbReference type="ARBA" id="ARBA00030367"/>
    </source>
</evidence>
<accession>A0ABM0JBW9</accession>
<evidence type="ECO:0000313" key="5">
    <source>
        <dbReference type="Proteomes" id="UP000694888"/>
    </source>
</evidence>
<dbReference type="GeneID" id="101848711"/>
<keyword evidence="5" id="KW-1185">Reference proteome</keyword>
<evidence type="ECO:0000256" key="1">
    <source>
        <dbReference type="ARBA" id="ARBA00009885"/>
    </source>
</evidence>
<feature type="region of interest" description="Disordered" evidence="4">
    <location>
        <begin position="188"/>
        <end position="302"/>
    </location>
</feature>
<name>A0ABM0JBW9_APLCA</name>
<feature type="compositionally biased region" description="Polar residues" evidence="4">
    <location>
        <begin position="208"/>
        <end position="217"/>
    </location>
</feature>
<evidence type="ECO:0000256" key="2">
    <source>
        <dbReference type="ARBA" id="ARBA00015157"/>
    </source>
</evidence>
<comment type="similarity">
    <text evidence="1">Belongs to the rtf2 family.</text>
</comment>
<sequence length="331" mass="36463">MGCDGGTIPRRDELVRTKKKPEQKDKDSVLAFKWKHCAISQEALVKPVVACELGRLYNKETVLEFLLDKSKFEVAAQFDHIRGLKDIKELNLTDNPERRPNGAEKGDAFIDTSKSDFICPVVGLEMSGKYRFSFIWTCGCVMSERALREVKSEVCHKCGKSYKEEDVILLNGSEEEVTDLRSKMEERRALAKAAKKSKKSGKHKLANSEASEASTSGLGKKPRSDAQSSSSSSPHSESPSPPTDASSNGTADRKSKSSVGPSKHSIGKGASSKLLTNGKSAEERKSGKSKTGGTIQTDPRATKTFKSLFTTCEAEKLQQKPHWITYNPMYY</sequence>
<reference evidence="6" key="1">
    <citation type="submission" date="2025-08" db="UniProtKB">
        <authorList>
            <consortium name="RefSeq"/>
        </authorList>
    </citation>
    <scope>IDENTIFICATION</scope>
</reference>
<evidence type="ECO:0000256" key="4">
    <source>
        <dbReference type="SAM" id="MobiDB-lite"/>
    </source>
</evidence>
<protein>
    <recommendedName>
        <fullName evidence="2">Replication termination factor 2</fullName>
    </recommendedName>
    <alternativeName>
        <fullName evidence="3">Replication termination factor 2 domain-containing protein 1</fullName>
    </alternativeName>
</protein>
<dbReference type="PANTHER" id="PTHR12775:SF0">
    <property type="entry name" value="REPLICATION TERMINATION FACTOR 2"/>
    <property type="match status" value="1"/>
</dbReference>
<proteinExistence type="inferred from homology"/>
<dbReference type="Proteomes" id="UP000694888">
    <property type="component" value="Unplaced"/>
</dbReference>
<dbReference type="InterPro" id="IPR027799">
    <property type="entry name" value="Rtf2_RING-finger"/>
</dbReference>
<dbReference type="RefSeq" id="XP_005090121.1">
    <property type="nucleotide sequence ID" value="XM_005090064.3"/>
</dbReference>
<feature type="compositionally biased region" description="Basic residues" evidence="4">
    <location>
        <begin position="193"/>
        <end position="205"/>
    </location>
</feature>
<feature type="compositionally biased region" description="Low complexity" evidence="4">
    <location>
        <begin position="228"/>
        <end position="238"/>
    </location>
</feature>
<gene>
    <name evidence="6" type="primary">LOC101848711</name>
</gene>
<evidence type="ECO:0000313" key="6">
    <source>
        <dbReference type="RefSeq" id="XP_005090121.1"/>
    </source>
</evidence>
<dbReference type="PANTHER" id="PTHR12775">
    <property type="entry name" value="PROTEIN C20ORF43 HOMOLOG"/>
    <property type="match status" value="1"/>
</dbReference>